<evidence type="ECO:0000313" key="2">
    <source>
        <dbReference type="Proteomes" id="UP000274429"/>
    </source>
</evidence>
<reference evidence="1 2" key="2">
    <citation type="submission" date="2018-11" db="EMBL/GenBank/DDBJ databases">
        <authorList>
            <consortium name="Pathogen Informatics"/>
        </authorList>
    </citation>
    <scope>NUCLEOTIDE SEQUENCE [LARGE SCALE GENOMIC DNA]</scope>
</reference>
<organism evidence="3">
    <name type="scientific">Hydatigena taeniaeformis</name>
    <name type="common">Feline tapeworm</name>
    <name type="synonym">Taenia taeniaeformis</name>
    <dbReference type="NCBI Taxonomy" id="6205"/>
    <lineage>
        <taxon>Eukaryota</taxon>
        <taxon>Metazoa</taxon>
        <taxon>Spiralia</taxon>
        <taxon>Lophotrochozoa</taxon>
        <taxon>Platyhelminthes</taxon>
        <taxon>Cestoda</taxon>
        <taxon>Eucestoda</taxon>
        <taxon>Cyclophyllidea</taxon>
        <taxon>Taeniidae</taxon>
        <taxon>Hydatigera</taxon>
    </lineage>
</organism>
<sequence>MSKVGEKKVFAHSFDAGGRQSGGCRRGLSVALPEPPLRLKENPDVIWTPAYYGDEEDFKEGENDGENWVILFTKENSQLILKKGEKRYPISGQYEVKIGDEIIKANLLYMLIRRVRKITGSGGDETAQRKGASLVFYKDLKYFAGSSKLETFTRKNNDELIAKGEFGEVWLANHYKEVSCHSALSYDILINICGSSTNLTKSVLMSTHFMLKWAQNCACDW</sequence>
<reference evidence="3" key="1">
    <citation type="submission" date="2017-02" db="UniProtKB">
        <authorList>
            <consortium name="WormBaseParasite"/>
        </authorList>
    </citation>
    <scope>IDENTIFICATION</scope>
</reference>
<evidence type="ECO:0000313" key="1">
    <source>
        <dbReference type="EMBL" id="VDM23253.1"/>
    </source>
</evidence>
<dbReference type="STRING" id="6205.A0A0R3WSL1"/>
<accession>A0A0R3WSL1</accession>
<keyword evidence="2" id="KW-1185">Reference proteome</keyword>
<name>A0A0R3WSL1_HYDTA</name>
<dbReference type="AlphaFoldDB" id="A0A0R3WSL1"/>
<dbReference type="OrthoDB" id="6276199at2759"/>
<gene>
    <name evidence="1" type="ORF">TTAC_LOCUS3737</name>
</gene>
<dbReference type="WBParaSite" id="TTAC_0000375101-mRNA-1">
    <property type="protein sequence ID" value="TTAC_0000375101-mRNA-1"/>
    <property type="gene ID" value="TTAC_0000375101"/>
</dbReference>
<dbReference type="EMBL" id="UYWX01002952">
    <property type="protein sequence ID" value="VDM23253.1"/>
    <property type="molecule type" value="Genomic_DNA"/>
</dbReference>
<dbReference type="Proteomes" id="UP000274429">
    <property type="component" value="Unassembled WGS sequence"/>
</dbReference>
<proteinExistence type="predicted"/>
<protein>
    <submittedName>
        <fullName evidence="3">Protein kinase domain-containing protein</fullName>
    </submittedName>
</protein>
<evidence type="ECO:0000313" key="3">
    <source>
        <dbReference type="WBParaSite" id="TTAC_0000375101-mRNA-1"/>
    </source>
</evidence>